<dbReference type="InterPro" id="IPR032710">
    <property type="entry name" value="NTF2-like_dom_sf"/>
</dbReference>
<organism evidence="2 3">
    <name type="scientific">Ktedonosporobacter rubrisoli</name>
    <dbReference type="NCBI Taxonomy" id="2509675"/>
    <lineage>
        <taxon>Bacteria</taxon>
        <taxon>Bacillati</taxon>
        <taxon>Chloroflexota</taxon>
        <taxon>Ktedonobacteria</taxon>
        <taxon>Ktedonobacterales</taxon>
        <taxon>Ktedonosporobacteraceae</taxon>
        <taxon>Ktedonosporobacter</taxon>
    </lineage>
</organism>
<gene>
    <name evidence="2" type="ORF">EPA93_38580</name>
</gene>
<dbReference type="KEGG" id="kbs:EPA93_38580"/>
<reference evidence="2 3" key="1">
    <citation type="submission" date="2019-01" db="EMBL/GenBank/DDBJ databases">
        <title>Ktedonosporobacter rubrisoli SCAWS-G2.</title>
        <authorList>
            <person name="Huang Y."/>
            <person name="Yan B."/>
        </authorList>
    </citation>
    <scope>NUCLEOTIDE SEQUENCE [LARGE SCALE GENOMIC DNA]</scope>
    <source>
        <strain evidence="2 3">SCAWS-G2</strain>
    </source>
</reference>
<proteinExistence type="predicted"/>
<evidence type="ECO:0000313" key="2">
    <source>
        <dbReference type="EMBL" id="QBD81563.1"/>
    </source>
</evidence>
<dbReference type="InterPro" id="IPR037401">
    <property type="entry name" value="SnoaL-like"/>
</dbReference>
<dbReference type="SUPFAM" id="SSF54427">
    <property type="entry name" value="NTF2-like"/>
    <property type="match status" value="1"/>
</dbReference>
<evidence type="ECO:0000313" key="3">
    <source>
        <dbReference type="Proteomes" id="UP000290365"/>
    </source>
</evidence>
<dbReference type="Pfam" id="PF12680">
    <property type="entry name" value="SnoaL_2"/>
    <property type="match status" value="1"/>
</dbReference>
<name>A0A4P6K155_KTERU</name>
<dbReference type="RefSeq" id="WP_129892624.1">
    <property type="nucleotide sequence ID" value="NZ_CP035758.1"/>
</dbReference>
<feature type="domain" description="SnoaL-like" evidence="1">
    <location>
        <begin position="15"/>
        <end position="122"/>
    </location>
</feature>
<dbReference type="Proteomes" id="UP000290365">
    <property type="component" value="Chromosome"/>
</dbReference>
<dbReference type="Gene3D" id="3.10.450.50">
    <property type="match status" value="1"/>
</dbReference>
<dbReference type="AlphaFoldDB" id="A0A4P6K155"/>
<dbReference type="EMBL" id="CP035758">
    <property type="protein sequence ID" value="QBD81563.1"/>
    <property type="molecule type" value="Genomic_DNA"/>
</dbReference>
<sequence length="150" mass="17299">MQVSEKLQAQLPLPVRAWIEAFNAHDVAAITALYADDAELFDSGMRYPRRGRVEIERWFSRRFYSMPTIAYMPQEPVLIAPEQAAVAWTTRGHGPRLAGLRCFARPFKVEGVSIFRLQEGLIQWQRGYYDHLAVVEQIVPLLKWCLPARL</sequence>
<accession>A0A4P6K155</accession>
<dbReference type="OrthoDB" id="1115105at2"/>
<evidence type="ECO:0000259" key="1">
    <source>
        <dbReference type="Pfam" id="PF12680"/>
    </source>
</evidence>
<protein>
    <submittedName>
        <fullName evidence="2">Nuclear transport factor 2 family protein</fullName>
    </submittedName>
</protein>
<keyword evidence="3" id="KW-1185">Reference proteome</keyword>